<dbReference type="Proteomes" id="UP000295135">
    <property type="component" value="Unassembled WGS sequence"/>
</dbReference>
<keyword evidence="8 10" id="KW-0057">Aromatic amino acid biosynthesis</keyword>
<dbReference type="Gene3D" id="3.20.20.70">
    <property type="entry name" value="Aldolase class I"/>
    <property type="match status" value="1"/>
</dbReference>
<evidence type="ECO:0000256" key="3">
    <source>
        <dbReference type="ARBA" id="ARBA00007571"/>
    </source>
</evidence>
<dbReference type="OrthoDB" id="9796196at2"/>
<dbReference type="AlphaFoldDB" id="A0A4R3JX26"/>
<comment type="similarity">
    <text evidence="3 10">Belongs to the TrpF family.</text>
</comment>
<evidence type="ECO:0000256" key="8">
    <source>
        <dbReference type="ARBA" id="ARBA00023141"/>
    </source>
</evidence>
<dbReference type="UniPathway" id="UPA00035">
    <property type="reaction ID" value="UER00042"/>
</dbReference>
<dbReference type="InterPro" id="IPR044643">
    <property type="entry name" value="TrpF_fam"/>
</dbReference>
<dbReference type="InterPro" id="IPR013785">
    <property type="entry name" value="Aldolase_TIM"/>
</dbReference>
<evidence type="ECO:0000256" key="9">
    <source>
        <dbReference type="ARBA" id="ARBA00023235"/>
    </source>
</evidence>
<keyword evidence="9 10" id="KW-0413">Isomerase</keyword>
<keyword evidence="13" id="KW-1185">Reference proteome</keyword>
<evidence type="ECO:0000259" key="11">
    <source>
        <dbReference type="Pfam" id="PF00697"/>
    </source>
</evidence>
<dbReference type="NCBIfam" id="NF002299">
    <property type="entry name" value="PRK01222.1-6"/>
    <property type="match status" value="1"/>
</dbReference>
<evidence type="ECO:0000256" key="7">
    <source>
        <dbReference type="ARBA" id="ARBA00022822"/>
    </source>
</evidence>
<dbReference type="EMBL" id="SLZY01000003">
    <property type="protein sequence ID" value="TCS72940.1"/>
    <property type="molecule type" value="Genomic_DNA"/>
</dbReference>
<comment type="catalytic activity">
    <reaction evidence="1 10">
        <text>N-(5-phospho-beta-D-ribosyl)anthranilate = 1-(2-carboxyphenylamino)-1-deoxy-D-ribulose 5-phosphate</text>
        <dbReference type="Rhea" id="RHEA:21540"/>
        <dbReference type="ChEBI" id="CHEBI:18277"/>
        <dbReference type="ChEBI" id="CHEBI:58613"/>
        <dbReference type="EC" id="5.3.1.24"/>
    </reaction>
</comment>
<evidence type="ECO:0000256" key="1">
    <source>
        <dbReference type="ARBA" id="ARBA00001164"/>
    </source>
</evidence>
<comment type="caution">
    <text evidence="12">The sequence shown here is derived from an EMBL/GenBank/DDBJ whole genome shotgun (WGS) entry which is preliminary data.</text>
</comment>
<evidence type="ECO:0000313" key="12">
    <source>
        <dbReference type="EMBL" id="TCS72940.1"/>
    </source>
</evidence>
<gene>
    <name evidence="10" type="primary">trpF</name>
    <name evidence="12" type="ORF">EDC61_10362</name>
</gene>
<dbReference type="GO" id="GO:0004640">
    <property type="term" value="F:phosphoribosylanthranilate isomerase activity"/>
    <property type="evidence" value="ECO:0007669"/>
    <property type="project" value="UniProtKB-UniRule"/>
</dbReference>
<organism evidence="12 13">
    <name type="scientific">Sulfuritortus calidifontis</name>
    <dbReference type="NCBI Taxonomy" id="1914471"/>
    <lineage>
        <taxon>Bacteria</taxon>
        <taxon>Pseudomonadati</taxon>
        <taxon>Pseudomonadota</taxon>
        <taxon>Betaproteobacteria</taxon>
        <taxon>Nitrosomonadales</taxon>
        <taxon>Thiobacillaceae</taxon>
        <taxon>Sulfuritortus</taxon>
    </lineage>
</organism>
<evidence type="ECO:0000256" key="5">
    <source>
        <dbReference type="ARBA" id="ARBA00022272"/>
    </source>
</evidence>
<dbReference type="FunFam" id="3.20.20.70:FF:000075">
    <property type="entry name" value="Tryptophan biosynthesis protein TRP1"/>
    <property type="match status" value="1"/>
</dbReference>
<keyword evidence="6 10" id="KW-0028">Amino-acid biosynthesis</keyword>
<feature type="domain" description="N-(5'phosphoribosyl) anthranilate isomerase (PRAI)" evidence="11">
    <location>
        <begin position="6"/>
        <end position="207"/>
    </location>
</feature>
<accession>A0A4R3JX26</accession>
<keyword evidence="7 10" id="KW-0822">Tryptophan biosynthesis</keyword>
<dbReference type="HAMAP" id="MF_00135">
    <property type="entry name" value="PRAI"/>
    <property type="match status" value="1"/>
</dbReference>
<evidence type="ECO:0000256" key="2">
    <source>
        <dbReference type="ARBA" id="ARBA00004664"/>
    </source>
</evidence>
<dbReference type="InterPro" id="IPR001240">
    <property type="entry name" value="PRAI_dom"/>
</dbReference>
<evidence type="ECO:0000313" key="13">
    <source>
        <dbReference type="Proteomes" id="UP000295135"/>
    </source>
</evidence>
<dbReference type="GO" id="GO:0000162">
    <property type="term" value="P:L-tryptophan biosynthetic process"/>
    <property type="evidence" value="ECO:0007669"/>
    <property type="project" value="UniProtKB-UniRule"/>
</dbReference>
<dbReference type="PANTHER" id="PTHR42894:SF1">
    <property type="entry name" value="N-(5'-PHOSPHORIBOSYL)ANTHRANILATE ISOMERASE"/>
    <property type="match status" value="1"/>
</dbReference>
<dbReference type="InterPro" id="IPR011060">
    <property type="entry name" value="RibuloseP-bd_barrel"/>
</dbReference>
<evidence type="ECO:0000256" key="4">
    <source>
        <dbReference type="ARBA" id="ARBA00012572"/>
    </source>
</evidence>
<sequence>MGHTRIKICGITRIEDGLAAAQAGADAIGLVFYGKSPRNVAFARARAIADALPPFVTTVALFVDPTAAEVEAAIQAVQPDLLQFHGDESPEFCRGFNRPYLKAVRVRPGLDLLQYAARFAQARGLLLDAFVEGEAGGTGRRFDWGLIPKELPKPVVLAGGLEPANVAEAVRAVRPWAVDVSSGVEAGKGIDTLKGIKDAARIAAFVNEVKRVDVQLSR</sequence>
<dbReference type="SUPFAM" id="SSF51366">
    <property type="entry name" value="Ribulose-phoshate binding barrel"/>
    <property type="match status" value="1"/>
</dbReference>
<evidence type="ECO:0000256" key="10">
    <source>
        <dbReference type="HAMAP-Rule" id="MF_00135"/>
    </source>
</evidence>
<dbReference type="NCBIfam" id="NF002298">
    <property type="entry name" value="PRK01222.1-4"/>
    <property type="match status" value="1"/>
</dbReference>
<dbReference type="RefSeq" id="WP_126461960.1">
    <property type="nucleotide sequence ID" value="NZ_AP018721.1"/>
</dbReference>
<dbReference type="CDD" id="cd00405">
    <property type="entry name" value="PRAI"/>
    <property type="match status" value="1"/>
</dbReference>
<name>A0A4R3JX26_9PROT</name>
<dbReference type="EC" id="5.3.1.24" evidence="4 10"/>
<reference evidence="12 13" key="1">
    <citation type="submission" date="2019-03" db="EMBL/GenBank/DDBJ databases">
        <title>Genomic Encyclopedia of Type Strains, Phase IV (KMG-IV): sequencing the most valuable type-strain genomes for metagenomic binning, comparative biology and taxonomic classification.</title>
        <authorList>
            <person name="Goeker M."/>
        </authorList>
    </citation>
    <scope>NUCLEOTIDE SEQUENCE [LARGE SCALE GENOMIC DNA]</scope>
    <source>
        <strain evidence="12 13">DSM 103923</strain>
    </source>
</reference>
<dbReference type="Pfam" id="PF00697">
    <property type="entry name" value="PRAI"/>
    <property type="match status" value="1"/>
</dbReference>
<proteinExistence type="inferred from homology"/>
<evidence type="ECO:0000256" key="6">
    <source>
        <dbReference type="ARBA" id="ARBA00022605"/>
    </source>
</evidence>
<dbReference type="PANTHER" id="PTHR42894">
    <property type="entry name" value="N-(5'-PHOSPHORIBOSYL)ANTHRANILATE ISOMERASE"/>
    <property type="match status" value="1"/>
</dbReference>
<protein>
    <recommendedName>
        <fullName evidence="5 10">N-(5'-phosphoribosyl)anthranilate isomerase</fullName>
        <shortName evidence="10">PRAI</shortName>
        <ecNumber evidence="4 10">5.3.1.24</ecNumber>
    </recommendedName>
</protein>
<comment type="pathway">
    <text evidence="2 10">Amino-acid biosynthesis; L-tryptophan biosynthesis; L-tryptophan from chorismate: step 3/5.</text>
</comment>